<evidence type="ECO:0000313" key="4">
    <source>
        <dbReference type="Proteomes" id="UP000578112"/>
    </source>
</evidence>
<accession>A0A7W7MV07</accession>
<evidence type="ECO:0000313" key="3">
    <source>
        <dbReference type="EMBL" id="MBB4767179.1"/>
    </source>
</evidence>
<feature type="compositionally biased region" description="Polar residues" evidence="1">
    <location>
        <begin position="653"/>
        <end position="664"/>
    </location>
</feature>
<dbReference type="AlphaFoldDB" id="A0A7W7MV07"/>
<comment type="caution">
    <text evidence="3">The sequence shown here is derived from an EMBL/GenBank/DDBJ whole genome shotgun (WGS) entry which is preliminary data.</text>
</comment>
<feature type="transmembrane region" description="Helical" evidence="2">
    <location>
        <begin position="940"/>
        <end position="966"/>
    </location>
</feature>
<proteinExistence type="predicted"/>
<feature type="compositionally biased region" description="Low complexity" evidence="1">
    <location>
        <begin position="600"/>
        <end position="611"/>
    </location>
</feature>
<dbReference type="Proteomes" id="UP000578112">
    <property type="component" value="Unassembled WGS sequence"/>
</dbReference>
<keyword evidence="2" id="KW-0472">Membrane</keyword>
<keyword evidence="2" id="KW-1133">Transmembrane helix</keyword>
<reference evidence="3 4" key="1">
    <citation type="submission" date="2020-08" db="EMBL/GenBank/DDBJ databases">
        <title>Sequencing the genomes of 1000 actinobacteria strains.</title>
        <authorList>
            <person name="Klenk H.-P."/>
        </authorList>
    </citation>
    <scope>NUCLEOTIDE SEQUENCE [LARGE SCALE GENOMIC DNA]</scope>
    <source>
        <strain evidence="3 4">DSM 43149</strain>
    </source>
</reference>
<dbReference type="EMBL" id="JACHNH010000001">
    <property type="protein sequence ID" value="MBB4767179.1"/>
    <property type="molecule type" value="Genomic_DNA"/>
</dbReference>
<feature type="compositionally biased region" description="Pro residues" evidence="1">
    <location>
        <begin position="577"/>
        <end position="590"/>
    </location>
</feature>
<feature type="compositionally biased region" description="Low complexity" evidence="1">
    <location>
        <begin position="633"/>
        <end position="645"/>
    </location>
</feature>
<feature type="compositionally biased region" description="Low complexity" evidence="1">
    <location>
        <begin position="334"/>
        <end position="353"/>
    </location>
</feature>
<evidence type="ECO:0000256" key="1">
    <source>
        <dbReference type="SAM" id="MobiDB-lite"/>
    </source>
</evidence>
<feature type="region of interest" description="Disordered" evidence="1">
    <location>
        <begin position="1"/>
        <end position="369"/>
    </location>
</feature>
<feature type="compositionally biased region" description="Pro residues" evidence="1">
    <location>
        <begin position="73"/>
        <end position="91"/>
    </location>
</feature>
<keyword evidence="2" id="KW-0812">Transmembrane</keyword>
<feature type="compositionally biased region" description="Low complexity" evidence="1">
    <location>
        <begin position="561"/>
        <end position="576"/>
    </location>
</feature>
<sequence length="1043" mass="103050">MTSEGQHAGQQPGAMSGGGVDPFGADGFPPDLDGRQAADRGPSYPHAQESFPSAYGPPPQATPNGGSPFVVPAVPPAGQTPPPGSPAPQLPGPTFGPGAAKFSSSGSARVPEPGQLPQRPPAPSAQGGAYPAPESAWAPPPAQPSAAPEDNPFVPRVAEPHPYGGGAGDLPQRSPGIAGGPLDGPVGDFNGFAPTRKPAEAAPPAPSFGRPGSYGAPQPGGEPRPAFGSATPQPFGSARPDDADGQSGRAPGVSAFGDQRIRVPGATLTGLPDTSPADGLPPRDADESGGLPTRGGADRPRGGSDSGGFPLRGGTGSGSFPVRGGPDSGSVGYAAPADGGAFAAGTDSGAFASRADGGAFTARGDSGAFAARSDSGAFAARSDSGAFAARGQFAPPGEAGSPVQRGDADGSPFGSTGDAPGFGAPGSPDSGGFPARGAFDGPGHDSQPAPALPPRRPFGDRPAEPDQSAPFARADQDGGYPQRVPGTSYAAAGSPDLGQPDGGSAGYAQRVPGASFGSGGAPVVAEPRSAASVPLPRDPAERLESAAEPPAEHSGPAKGTARPVSASASVPVSSRVAPPPEAEELPPPQANPQSRVYGRPAPAEEAPAAPEHPYRDAGHPYHDDDHSAGGTYGSAPGSGARRAAPTSGARGAATNSGAYEQTPESLYAPPAESPDGTYGRPAEAPFGGGPASGLPDSPSDQFATRPSPDAFGAAPVSPYGAAPVSPFDGRTGAPDGAPGSGAFGAVPAPGSDQPPERPAARATASARVSPPAQPFAPPAPADQPNERGPQAFSEFTTDIAGRGQAVPAPGSPAARTAPPEQYGEHTTDVAGRNQPPGQPYVPAPALPTMHAAPPLENGFPPAPAPDSTQPFGERPRMGGVFPGPASRATVAPPDPEQTANWPSRPAPGEADQGRFDSFRPDAPEPAPAEAAKPETPHVRMLPVILGVILGAGLLVGLTLGITWLIARGSHDGDTGGSGFSVKAGDCVKREGTAAVTANCTDAGSFEVTAIVDAKEKCPDLNQPYVVNPTTGGGSQVLCLKPRA</sequence>
<organism evidence="3 4">
    <name type="scientific">Actinoplanes digitatis</name>
    <dbReference type="NCBI Taxonomy" id="1868"/>
    <lineage>
        <taxon>Bacteria</taxon>
        <taxon>Bacillati</taxon>
        <taxon>Actinomycetota</taxon>
        <taxon>Actinomycetes</taxon>
        <taxon>Micromonosporales</taxon>
        <taxon>Micromonosporaceae</taxon>
        <taxon>Actinoplanes</taxon>
    </lineage>
</organism>
<feature type="compositionally biased region" description="Pro residues" evidence="1">
    <location>
        <begin position="771"/>
        <end position="781"/>
    </location>
</feature>
<keyword evidence="4" id="KW-1185">Reference proteome</keyword>
<evidence type="ECO:0000256" key="2">
    <source>
        <dbReference type="SAM" id="Phobius"/>
    </source>
</evidence>
<feature type="compositionally biased region" description="Basic and acidic residues" evidence="1">
    <location>
        <begin position="612"/>
        <end position="627"/>
    </location>
</feature>
<feature type="compositionally biased region" description="Basic and acidic residues" evidence="1">
    <location>
        <begin position="911"/>
        <end position="922"/>
    </location>
</feature>
<gene>
    <name evidence="3" type="ORF">BJ971_007735</name>
</gene>
<dbReference type="RefSeq" id="WP_184998238.1">
    <property type="nucleotide sequence ID" value="NZ_BOMK01000036.1"/>
</dbReference>
<feature type="region of interest" description="Disordered" evidence="1">
    <location>
        <begin position="388"/>
        <end position="933"/>
    </location>
</feature>
<feature type="compositionally biased region" description="Pro residues" evidence="1">
    <location>
        <begin position="836"/>
        <end position="845"/>
    </location>
</feature>
<feature type="compositionally biased region" description="Gly residues" evidence="1">
    <location>
        <begin position="304"/>
        <end position="317"/>
    </location>
</feature>
<protein>
    <submittedName>
        <fullName evidence="3">Uncharacterized protein</fullName>
    </submittedName>
</protein>
<name>A0A7W7MV07_9ACTN</name>